<evidence type="ECO:0000313" key="10">
    <source>
        <dbReference type="EMBL" id="EFQ30219.1"/>
    </source>
</evidence>
<dbReference type="InterPro" id="IPR036396">
    <property type="entry name" value="Cyt_P450_sf"/>
</dbReference>
<evidence type="ECO:0000256" key="8">
    <source>
        <dbReference type="RuleBase" id="RU000461"/>
    </source>
</evidence>
<keyword evidence="3 7" id="KW-0479">Metal-binding</keyword>
<dbReference type="Proteomes" id="UP000008782">
    <property type="component" value="Unassembled WGS sequence"/>
</dbReference>
<dbReference type="GO" id="GO:0005506">
    <property type="term" value="F:iron ion binding"/>
    <property type="evidence" value="ECO:0007669"/>
    <property type="project" value="InterPro"/>
</dbReference>
<dbReference type="eggNOG" id="KOG0684">
    <property type="taxonomic scope" value="Eukaryota"/>
</dbReference>
<dbReference type="VEuPathDB" id="FungiDB:GLRG_05363"/>
<sequence>MANATHPITLAGVLDPQTSQHLPTAAAGLVFVVFALIVQRLLFADPLANVPYTGEGKRSERRKQFMQGKARQLYIDGYRKFKDSVFRVTTSLKKDNICVPATFLPELKKQPDEVISSKEAIGEIMFTKYTLLRNSDPYVHHAVKTTLTPALPRLNASISDEVAETMRLELPQTTKWTEVNIHDKLLRIVAMVSGRVFIGPELCRNEDYIDASIHYTTDLMRAVVAIGKIPAFLRPFLASRLPETRKLYKRMDAADAVFRPIITARRESATKENYQPPDDLLQWIINAQTKIGPISDRELAMCQLTASFAAIHTTTMTATNAMYWLAAKPELAPLLREDVQQALLESGGIFTSGAMQNMKKLDSFLKECMRYCPLIVSGFMRKVLKDFKLPNGQTIPAGVVMDVSAVGINNDPEIFTDPEVFDPLRFYKLREGKAHAESGTKAAELVTQAQFVSLGTNHLTFGYGRHACPGRFFAVNEIKMIMANILHNYEIRLPDGVTERYPSVLAGSMSNPDPNKTIMIRKI</sequence>
<dbReference type="CDD" id="cd11041">
    <property type="entry name" value="CYP503A1-like"/>
    <property type="match status" value="1"/>
</dbReference>
<comment type="similarity">
    <text evidence="2 8">Belongs to the cytochrome P450 family.</text>
</comment>
<dbReference type="PROSITE" id="PS00086">
    <property type="entry name" value="CYTOCHROME_P450"/>
    <property type="match status" value="1"/>
</dbReference>
<keyword evidence="4 8" id="KW-0560">Oxidoreductase</keyword>
<dbReference type="AlphaFoldDB" id="E3QH57"/>
<keyword evidence="9" id="KW-1133">Transmembrane helix</keyword>
<dbReference type="Pfam" id="PF00067">
    <property type="entry name" value="p450"/>
    <property type="match status" value="1"/>
</dbReference>
<dbReference type="InterPro" id="IPR017972">
    <property type="entry name" value="Cyt_P450_CS"/>
</dbReference>
<dbReference type="OrthoDB" id="1844152at2759"/>
<dbReference type="GO" id="GO:0004497">
    <property type="term" value="F:monooxygenase activity"/>
    <property type="evidence" value="ECO:0007669"/>
    <property type="project" value="UniProtKB-KW"/>
</dbReference>
<evidence type="ECO:0000256" key="3">
    <source>
        <dbReference type="ARBA" id="ARBA00022723"/>
    </source>
</evidence>
<evidence type="ECO:0000256" key="1">
    <source>
        <dbReference type="ARBA" id="ARBA00001971"/>
    </source>
</evidence>
<dbReference type="InterPro" id="IPR002403">
    <property type="entry name" value="Cyt_P450_E_grp-IV"/>
</dbReference>
<keyword evidence="11" id="KW-1185">Reference proteome</keyword>
<dbReference type="PANTHER" id="PTHR46206">
    <property type="entry name" value="CYTOCHROME P450"/>
    <property type="match status" value="1"/>
</dbReference>
<keyword evidence="9" id="KW-0472">Membrane</keyword>
<organism evidence="11">
    <name type="scientific">Colletotrichum graminicola (strain M1.001 / M2 / FGSC 10212)</name>
    <name type="common">Maize anthracnose fungus</name>
    <name type="synonym">Glomerella graminicola</name>
    <dbReference type="NCBI Taxonomy" id="645133"/>
    <lineage>
        <taxon>Eukaryota</taxon>
        <taxon>Fungi</taxon>
        <taxon>Dikarya</taxon>
        <taxon>Ascomycota</taxon>
        <taxon>Pezizomycotina</taxon>
        <taxon>Sordariomycetes</taxon>
        <taxon>Hypocreomycetidae</taxon>
        <taxon>Glomerellales</taxon>
        <taxon>Glomerellaceae</taxon>
        <taxon>Colletotrichum</taxon>
        <taxon>Colletotrichum graminicola species complex</taxon>
    </lineage>
</organism>
<reference evidence="11" key="1">
    <citation type="journal article" date="2012" name="Nat. Genet.">
        <title>Lifestyle transitions in plant pathogenic Colletotrichum fungi deciphered by genome and transcriptome analyses.</title>
        <authorList>
            <person name="O'Connell R.J."/>
            <person name="Thon M.R."/>
            <person name="Hacquard S."/>
            <person name="Amyotte S.G."/>
            <person name="Kleemann J."/>
            <person name="Torres M.F."/>
            <person name="Damm U."/>
            <person name="Buiate E.A."/>
            <person name="Epstein L."/>
            <person name="Alkan N."/>
            <person name="Altmueller J."/>
            <person name="Alvarado-Balderrama L."/>
            <person name="Bauser C.A."/>
            <person name="Becker C."/>
            <person name="Birren B.W."/>
            <person name="Chen Z."/>
            <person name="Choi J."/>
            <person name="Crouch J.A."/>
            <person name="Duvick J.P."/>
            <person name="Farman M.A."/>
            <person name="Gan P."/>
            <person name="Heiman D."/>
            <person name="Henrissat B."/>
            <person name="Howard R.J."/>
            <person name="Kabbage M."/>
            <person name="Koch C."/>
            <person name="Kracher B."/>
            <person name="Kubo Y."/>
            <person name="Law A.D."/>
            <person name="Lebrun M.-H."/>
            <person name="Lee Y.-H."/>
            <person name="Miyara I."/>
            <person name="Moore N."/>
            <person name="Neumann U."/>
            <person name="Nordstroem K."/>
            <person name="Panaccione D.G."/>
            <person name="Panstruga R."/>
            <person name="Place M."/>
            <person name="Proctor R.H."/>
            <person name="Prusky D."/>
            <person name="Rech G."/>
            <person name="Reinhardt R."/>
            <person name="Rollins J.A."/>
            <person name="Rounsley S."/>
            <person name="Schardl C.L."/>
            <person name="Schwartz D.C."/>
            <person name="Shenoy N."/>
            <person name="Shirasu K."/>
            <person name="Sikhakolli U.R."/>
            <person name="Stueber K."/>
            <person name="Sukno S.A."/>
            <person name="Sweigard J.A."/>
            <person name="Takano Y."/>
            <person name="Takahara H."/>
            <person name="Trail F."/>
            <person name="van der Does H.C."/>
            <person name="Voll L.M."/>
            <person name="Will I."/>
            <person name="Young S."/>
            <person name="Zeng Q."/>
            <person name="Zhang J."/>
            <person name="Zhou S."/>
            <person name="Dickman M.B."/>
            <person name="Schulze-Lefert P."/>
            <person name="Ver Loren van Themaat E."/>
            <person name="Ma L.-J."/>
            <person name="Vaillancourt L.J."/>
        </authorList>
    </citation>
    <scope>NUCLEOTIDE SEQUENCE [LARGE SCALE GENOMIC DNA]</scope>
    <source>
        <strain evidence="11">M1.001 / M2 / FGSC 10212</strain>
    </source>
</reference>
<evidence type="ECO:0000256" key="9">
    <source>
        <dbReference type="SAM" id="Phobius"/>
    </source>
</evidence>
<dbReference type="InterPro" id="IPR001128">
    <property type="entry name" value="Cyt_P450"/>
</dbReference>
<dbReference type="HOGENOM" id="CLU_022195_0_0_1"/>
<evidence type="ECO:0000256" key="6">
    <source>
        <dbReference type="ARBA" id="ARBA00023033"/>
    </source>
</evidence>
<feature type="binding site" description="axial binding residue" evidence="7">
    <location>
        <position position="468"/>
    </location>
    <ligand>
        <name>heme</name>
        <dbReference type="ChEBI" id="CHEBI:30413"/>
    </ligand>
    <ligandPart>
        <name>Fe</name>
        <dbReference type="ChEBI" id="CHEBI:18248"/>
    </ligandPart>
</feature>
<evidence type="ECO:0000256" key="5">
    <source>
        <dbReference type="ARBA" id="ARBA00023004"/>
    </source>
</evidence>
<keyword evidence="6 8" id="KW-0503">Monooxygenase</keyword>
<dbReference type="GO" id="GO:0020037">
    <property type="term" value="F:heme binding"/>
    <property type="evidence" value="ECO:0007669"/>
    <property type="project" value="InterPro"/>
</dbReference>
<dbReference type="SUPFAM" id="SSF48264">
    <property type="entry name" value="Cytochrome P450"/>
    <property type="match status" value="1"/>
</dbReference>
<comment type="cofactor">
    <cofactor evidence="1 7">
        <name>heme</name>
        <dbReference type="ChEBI" id="CHEBI:30413"/>
    </cofactor>
</comment>
<dbReference type="RefSeq" id="XP_008094239.1">
    <property type="nucleotide sequence ID" value="XM_008096048.1"/>
</dbReference>
<feature type="transmembrane region" description="Helical" evidence="9">
    <location>
        <begin position="20"/>
        <end position="38"/>
    </location>
</feature>
<dbReference type="STRING" id="645133.E3QH57"/>
<keyword evidence="9" id="KW-0812">Transmembrane</keyword>
<keyword evidence="5 7" id="KW-0408">Iron</keyword>
<name>E3QH57_COLGM</name>
<evidence type="ECO:0000256" key="4">
    <source>
        <dbReference type="ARBA" id="ARBA00023002"/>
    </source>
</evidence>
<evidence type="ECO:0000313" key="11">
    <source>
        <dbReference type="Proteomes" id="UP000008782"/>
    </source>
</evidence>
<dbReference type="PANTHER" id="PTHR46206:SF7">
    <property type="entry name" value="P450, PUTATIVE (EUROFUNG)-RELATED"/>
    <property type="match status" value="1"/>
</dbReference>
<evidence type="ECO:0000256" key="2">
    <source>
        <dbReference type="ARBA" id="ARBA00010617"/>
    </source>
</evidence>
<dbReference type="GeneID" id="24410728"/>
<keyword evidence="7 8" id="KW-0349">Heme</keyword>
<dbReference type="PRINTS" id="PR00465">
    <property type="entry name" value="EP450IV"/>
</dbReference>
<proteinExistence type="inferred from homology"/>
<dbReference type="EMBL" id="GG697348">
    <property type="protein sequence ID" value="EFQ30219.1"/>
    <property type="molecule type" value="Genomic_DNA"/>
</dbReference>
<dbReference type="Gene3D" id="1.10.630.10">
    <property type="entry name" value="Cytochrome P450"/>
    <property type="match status" value="1"/>
</dbReference>
<evidence type="ECO:0000256" key="7">
    <source>
        <dbReference type="PIRSR" id="PIRSR602403-1"/>
    </source>
</evidence>
<gene>
    <name evidence="10" type="ORF">GLRG_05363</name>
</gene>
<dbReference type="GO" id="GO:0016705">
    <property type="term" value="F:oxidoreductase activity, acting on paired donors, with incorporation or reduction of molecular oxygen"/>
    <property type="evidence" value="ECO:0007669"/>
    <property type="project" value="InterPro"/>
</dbReference>
<protein>
    <submittedName>
        <fullName evidence="10">Cytochrome P450</fullName>
    </submittedName>
</protein>
<accession>E3QH57</accession>